<dbReference type="InterPro" id="IPR032710">
    <property type="entry name" value="NTF2-like_dom_sf"/>
</dbReference>
<dbReference type="AlphaFoldDB" id="A0A840HU93"/>
<dbReference type="EMBL" id="JACHOV010000005">
    <property type="protein sequence ID" value="MBB4641160.1"/>
    <property type="molecule type" value="Genomic_DNA"/>
</dbReference>
<dbReference type="SUPFAM" id="SSF54427">
    <property type="entry name" value="NTF2-like"/>
    <property type="match status" value="1"/>
</dbReference>
<name>A0A840HU93_9SPHN</name>
<dbReference type="InterPro" id="IPR037401">
    <property type="entry name" value="SnoaL-like"/>
</dbReference>
<organism evidence="2 3">
    <name type="scientific">Rhizorhapis suberifaciens</name>
    <name type="common">corky root of lettuce</name>
    <dbReference type="NCBI Taxonomy" id="13656"/>
    <lineage>
        <taxon>Bacteria</taxon>
        <taxon>Pseudomonadati</taxon>
        <taxon>Pseudomonadota</taxon>
        <taxon>Alphaproteobacteria</taxon>
        <taxon>Sphingomonadales</taxon>
        <taxon>Sphingomonadaceae</taxon>
        <taxon>Rhizorhapis</taxon>
    </lineage>
</organism>
<reference evidence="2 3" key="1">
    <citation type="submission" date="2020-08" db="EMBL/GenBank/DDBJ databases">
        <title>Genomic Encyclopedia of Type Strains, Phase IV (KMG-IV): sequencing the most valuable type-strain genomes for metagenomic binning, comparative biology and taxonomic classification.</title>
        <authorList>
            <person name="Goeker M."/>
        </authorList>
    </citation>
    <scope>NUCLEOTIDE SEQUENCE [LARGE SCALE GENOMIC DNA]</scope>
    <source>
        <strain evidence="2 3">DSM 7465</strain>
    </source>
</reference>
<dbReference type="Gene3D" id="3.10.450.50">
    <property type="match status" value="1"/>
</dbReference>
<sequence>MCACGEEGILPSLSIEGRFARQDLVAAYSWALDIGDVEAFLACITPCADVSEEEFDEPDVWVGHDGIRGLTEHYRDAEGFPRHQHHVTQVQYMRQGEGSCKMRSFAFLTGCEDELPYLLRFAGRCDHHAFKVRMASHGYSSASYVCGMVMCSKASPLVANGCRASGPIR</sequence>
<dbReference type="Pfam" id="PF13577">
    <property type="entry name" value="SnoaL_4"/>
    <property type="match status" value="1"/>
</dbReference>
<dbReference type="Proteomes" id="UP000575068">
    <property type="component" value="Unassembled WGS sequence"/>
</dbReference>
<evidence type="ECO:0000259" key="1">
    <source>
        <dbReference type="Pfam" id="PF13577"/>
    </source>
</evidence>
<proteinExistence type="predicted"/>
<feature type="domain" description="SnoaL-like" evidence="1">
    <location>
        <begin position="22"/>
        <end position="109"/>
    </location>
</feature>
<accession>A0A840HU93</accession>
<protein>
    <recommendedName>
        <fullName evidence="1">SnoaL-like domain-containing protein</fullName>
    </recommendedName>
</protein>
<gene>
    <name evidence="2" type="ORF">HNQ99_001465</name>
</gene>
<evidence type="ECO:0000313" key="2">
    <source>
        <dbReference type="EMBL" id="MBB4641160.1"/>
    </source>
</evidence>
<keyword evidence="3" id="KW-1185">Reference proteome</keyword>
<dbReference type="RefSeq" id="WP_246414774.1">
    <property type="nucleotide sequence ID" value="NZ_JACHOV010000005.1"/>
</dbReference>
<comment type="caution">
    <text evidence="2">The sequence shown here is derived from an EMBL/GenBank/DDBJ whole genome shotgun (WGS) entry which is preliminary data.</text>
</comment>
<evidence type="ECO:0000313" key="3">
    <source>
        <dbReference type="Proteomes" id="UP000575068"/>
    </source>
</evidence>